<protein>
    <submittedName>
        <fullName evidence="1">Uncharacterized protein</fullName>
    </submittedName>
</protein>
<dbReference type="RefSeq" id="WP_116076975.1">
    <property type="nucleotide sequence ID" value="NZ_CP187630.1"/>
</dbReference>
<dbReference type="Pfam" id="PF25847">
    <property type="entry name" value="YgzA"/>
    <property type="match status" value="1"/>
</dbReference>
<accession>A0A3D8WWT3</accession>
<dbReference type="AlphaFoldDB" id="A0A3D8WWT3"/>
<organism evidence="1 2">
    <name type="scientific">Priestia megaterium</name>
    <name type="common">Bacillus megaterium</name>
    <dbReference type="NCBI Taxonomy" id="1404"/>
    <lineage>
        <taxon>Bacteria</taxon>
        <taxon>Bacillati</taxon>
        <taxon>Bacillota</taxon>
        <taxon>Bacilli</taxon>
        <taxon>Bacillales</taxon>
        <taxon>Bacillaceae</taxon>
        <taxon>Priestia</taxon>
    </lineage>
</organism>
<sequence length="68" mass="7692">MDQQKMLANELSNMLTENKLPITIEEDIHEICRGLHSGEISVNDLKEKDPFVVNAVQEAMARINKPNS</sequence>
<gene>
    <name evidence="1" type="ORF">C3744_21830</name>
</gene>
<evidence type="ECO:0000313" key="1">
    <source>
        <dbReference type="EMBL" id="RDZ11019.1"/>
    </source>
</evidence>
<dbReference type="EMBL" id="PQWM01000029">
    <property type="protein sequence ID" value="RDZ11019.1"/>
    <property type="molecule type" value="Genomic_DNA"/>
</dbReference>
<evidence type="ECO:0000313" key="2">
    <source>
        <dbReference type="Proteomes" id="UP000256519"/>
    </source>
</evidence>
<comment type="caution">
    <text evidence="1">The sequence shown here is derived from an EMBL/GenBank/DDBJ whole genome shotgun (WGS) entry which is preliminary data.</text>
</comment>
<reference evidence="1 2" key="1">
    <citation type="journal article" date="2018" name="Appl. Environ. Microbiol.">
        <title>Antimicrobial susceptibility testing and tentative epidemiological cut-off values of five Bacillus species relevant for use as animal feed additives or for plant protection.</title>
        <authorList>
            <person name="Agerso Y."/>
            <person name="Stuer-Lauridsen B."/>
            <person name="Bjerre K."/>
            <person name="Jensen M.G."/>
            <person name="Johansen E."/>
            <person name="Bennedsen M."/>
            <person name="Brockmann E."/>
            <person name="Nielsen B."/>
        </authorList>
    </citation>
    <scope>NUCLEOTIDE SEQUENCE [LARGE SCALE GENOMIC DNA]</scope>
    <source>
        <strain evidence="1 2">CHCC20162</strain>
    </source>
</reference>
<proteinExistence type="predicted"/>
<dbReference type="InterPro" id="IPR058862">
    <property type="entry name" value="YgzA"/>
</dbReference>
<name>A0A3D8WWT3_PRIMG</name>
<dbReference type="Proteomes" id="UP000256519">
    <property type="component" value="Unassembled WGS sequence"/>
</dbReference>